<gene>
    <name evidence="3" type="ORF">GCM10022395_06070</name>
</gene>
<comment type="caution">
    <text evidence="3">The sequence shown here is derived from an EMBL/GenBank/DDBJ whole genome shotgun (WGS) entry which is preliminary data.</text>
</comment>
<dbReference type="InterPro" id="IPR009589">
    <property type="entry name" value="PH_YyaB-like"/>
</dbReference>
<protein>
    <recommendedName>
        <fullName evidence="2">Uncharacterized protein YyaB-like PH domain-containing protein</fullName>
    </recommendedName>
</protein>
<dbReference type="Proteomes" id="UP001500954">
    <property type="component" value="Unassembled WGS sequence"/>
</dbReference>
<keyword evidence="1" id="KW-0472">Membrane</keyword>
<keyword evidence="4" id="KW-1185">Reference proteome</keyword>
<evidence type="ECO:0000313" key="3">
    <source>
        <dbReference type="EMBL" id="GAA3557525.1"/>
    </source>
</evidence>
<feature type="domain" description="Uncharacterized protein YyaB-like PH" evidence="2">
    <location>
        <begin position="60"/>
        <end position="135"/>
    </location>
</feature>
<keyword evidence="1" id="KW-0812">Transmembrane</keyword>
<reference evidence="4" key="1">
    <citation type="journal article" date="2019" name="Int. J. Syst. Evol. Microbiol.">
        <title>The Global Catalogue of Microorganisms (GCM) 10K type strain sequencing project: providing services to taxonomists for standard genome sequencing and annotation.</title>
        <authorList>
            <consortium name="The Broad Institute Genomics Platform"/>
            <consortium name="The Broad Institute Genome Sequencing Center for Infectious Disease"/>
            <person name="Wu L."/>
            <person name="Ma J."/>
        </authorList>
    </citation>
    <scope>NUCLEOTIDE SEQUENCE [LARGE SCALE GENOMIC DNA]</scope>
    <source>
        <strain evidence="4">JCM 17111</strain>
    </source>
</reference>
<dbReference type="EMBL" id="BAABCY010000016">
    <property type="protein sequence ID" value="GAA3557525.1"/>
    <property type="molecule type" value="Genomic_DNA"/>
</dbReference>
<dbReference type="RefSeq" id="WP_345004309.1">
    <property type="nucleotide sequence ID" value="NZ_BAABCY010000016.1"/>
</dbReference>
<dbReference type="Pfam" id="PF06713">
    <property type="entry name" value="bPH_4"/>
    <property type="match status" value="1"/>
</dbReference>
<accession>A0ABP6WXG7</accession>
<evidence type="ECO:0000259" key="2">
    <source>
        <dbReference type="Pfam" id="PF06713"/>
    </source>
</evidence>
<name>A0ABP6WXG7_9FLAO</name>
<organism evidence="3 4">
    <name type="scientific">Snuella lapsa</name>
    <dbReference type="NCBI Taxonomy" id="870481"/>
    <lineage>
        <taxon>Bacteria</taxon>
        <taxon>Pseudomonadati</taxon>
        <taxon>Bacteroidota</taxon>
        <taxon>Flavobacteriia</taxon>
        <taxon>Flavobacteriales</taxon>
        <taxon>Flavobacteriaceae</taxon>
        <taxon>Snuella</taxon>
    </lineage>
</organism>
<sequence>MKFKSKKDPLFTTLILVLNLFLIGVAFSRLTLDHIEKADYWGITVILAVVALLFWIHFGTFYKLSKNELTYRSGPISGKIHINRIKEIVKGKTLWVGLKPATSRKGLIIKYDTYNEIYISPKTNELFIKKILEINNNIKITK</sequence>
<evidence type="ECO:0000256" key="1">
    <source>
        <dbReference type="SAM" id="Phobius"/>
    </source>
</evidence>
<proteinExistence type="predicted"/>
<evidence type="ECO:0000313" key="4">
    <source>
        <dbReference type="Proteomes" id="UP001500954"/>
    </source>
</evidence>
<feature type="transmembrane region" description="Helical" evidence="1">
    <location>
        <begin position="40"/>
        <end position="62"/>
    </location>
</feature>
<feature type="transmembrane region" description="Helical" evidence="1">
    <location>
        <begin position="9"/>
        <end position="28"/>
    </location>
</feature>
<keyword evidence="1" id="KW-1133">Transmembrane helix</keyword>